<name>A0A376MKG8_ECOLX</name>
<dbReference type="EMBL" id="UGAW01000001">
    <property type="protein sequence ID" value="STG50590.1"/>
    <property type="molecule type" value="Genomic_DNA"/>
</dbReference>
<reference evidence="1 2" key="1">
    <citation type="submission" date="2018-06" db="EMBL/GenBank/DDBJ databases">
        <authorList>
            <consortium name="Pathogen Informatics"/>
            <person name="Doyle S."/>
        </authorList>
    </citation>
    <scope>NUCLEOTIDE SEQUENCE [LARGE SCALE GENOMIC DNA]</scope>
    <source>
        <strain evidence="1 2">NCTC11112</strain>
    </source>
</reference>
<protein>
    <submittedName>
        <fullName evidence="1">Uncharacterized protein</fullName>
    </submittedName>
</protein>
<gene>
    <name evidence="1" type="ORF">NCTC11112_01012</name>
</gene>
<dbReference type="Proteomes" id="UP000254817">
    <property type="component" value="Unassembled WGS sequence"/>
</dbReference>
<organism evidence="1 2">
    <name type="scientific">Escherichia coli</name>
    <dbReference type="NCBI Taxonomy" id="562"/>
    <lineage>
        <taxon>Bacteria</taxon>
        <taxon>Pseudomonadati</taxon>
        <taxon>Pseudomonadota</taxon>
        <taxon>Gammaproteobacteria</taxon>
        <taxon>Enterobacterales</taxon>
        <taxon>Enterobacteriaceae</taxon>
        <taxon>Escherichia</taxon>
    </lineage>
</organism>
<proteinExistence type="predicted"/>
<sequence>MFNIQLLSKLLMNEWRFAVGYRITKNSIGFHYVTPVETVHPSGHRGFLKDLNALPFHQAQPGTPRQIVRELRLLFDKVAIHSSWHW</sequence>
<accession>A0A376MKG8</accession>
<evidence type="ECO:0000313" key="1">
    <source>
        <dbReference type="EMBL" id="STG50590.1"/>
    </source>
</evidence>
<evidence type="ECO:0000313" key="2">
    <source>
        <dbReference type="Proteomes" id="UP000254817"/>
    </source>
</evidence>
<dbReference type="AlphaFoldDB" id="A0A376MKG8"/>